<dbReference type="SUPFAM" id="SSF51735">
    <property type="entry name" value="NAD(P)-binding Rossmann-fold domains"/>
    <property type="match status" value="1"/>
</dbReference>
<dbReference type="PANTHER" id="PTHR43725">
    <property type="entry name" value="UDP-GLUCOSE 4-EPIMERASE"/>
    <property type="match status" value="1"/>
</dbReference>
<evidence type="ECO:0000313" key="11">
    <source>
        <dbReference type="EMBL" id="QOS39263.1"/>
    </source>
</evidence>
<dbReference type="KEGG" id="trc:DYE49_01875"/>
<keyword evidence="8 9" id="KW-0413">Isomerase</keyword>
<dbReference type="Proteomes" id="UP000593591">
    <property type="component" value="Chromosome"/>
</dbReference>
<comment type="cofactor">
    <cofactor evidence="2 9">
        <name>NAD(+)</name>
        <dbReference type="ChEBI" id="CHEBI:57540"/>
    </cofactor>
</comment>
<protein>
    <recommendedName>
        <fullName evidence="6 9">UDP-glucose 4-epimerase</fullName>
        <ecNumber evidence="5 9">5.1.3.2</ecNumber>
    </recommendedName>
</protein>
<dbReference type="Gene3D" id="3.40.50.720">
    <property type="entry name" value="NAD(P)-binding Rossmann-like Domain"/>
    <property type="match status" value="1"/>
</dbReference>
<keyword evidence="7 9" id="KW-0520">NAD</keyword>
<evidence type="ECO:0000256" key="3">
    <source>
        <dbReference type="ARBA" id="ARBA00004947"/>
    </source>
</evidence>
<dbReference type="InterPro" id="IPR016040">
    <property type="entry name" value="NAD(P)-bd_dom"/>
</dbReference>
<dbReference type="InterPro" id="IPR036291">
    <property type="entry name" value="NAD(P)-bd_dom_sf"/>
</dbReference>
<evidence type="ECO:0000256" key="5">
    <source>
        <dbReference type="ARBA" id="ARBA00013189"/>
    </source>
</evidence>
<dbReference type="EMBL" id="CP031517">
    <property type="protein sequence ID" value="QOS39263.1"/>
    <property type="molecule type" value="Genomic_DNA"/>
</dbReference>
<organism evidence="11 12">
    <name type="scientific">Treponema rectale</name>
    <dbReference type="NCBI Taxonomy" id="744512"/>
    <lineage>
        <taxon>Bacteria</taxon>
        <taxon>Pseudomonadati</taxon>
        <taxon>Spirochaetota</taxon>
        <taxon>Spirochaetia</taxon>
        <taxon>Spirochaetales</taxon>
        <taxon>Treponemataceae</taxon>
        <taxon>Treponema</taxon>
    </lineage>
</organism>
<evidence type="ECO:0000259" key="10">
    <source>
        <dbReference type="Pfam" id="PF16363"/>
    </source>
</evidence>
<dbReference type="EC" id="5.1.3.2" evidence="5 9"/>
<proteinExistence type="inferred from homology"/>
<evidence type="ECO:0000256" key="6">
    <source>
        <dbReference type="ARBA" id="ARBA00018569"/>
    </source>
</evidence>
<evidence type="ECO:0000256" key="7">
    <source>
        <dbReference type="ARBA" id="ARBA00023027"/>
    </source>
</evidence>
<comment type="similarity">
    <text evidence="4 9">Belongs to the NAD(P)-dependent epimerase/dehydratase family.</text>
</comment>
<evidence type="ECO:0000256" key="1">
    <source>
        <dbReference type="ARBA" id="ARBA00000083"/>
    </source>
</evidence>
<sequence>MERKNILVTGGMGYIGSHTVIKLVEYGYNPIIIDNLSNSSEKVLPRLEKITGAKITFYKGDVCNREDVDKVLSENKIDAVIHFAGLKAVGESVQKPVEYYRNNLDSTLTLLEEMPKYGVRNIIFSSSATVYGTPTHVPLVESDPIGQATNPYGQTKIIQEGIFQDYCHVHPEFNVALLRYFNPIGAHPSGLIGEAPNGIPNNLMPYITQVAVGKRERLSIFGDDYNTPDGTCIRDYIHVVDLAEGHVLTLKKLFENPGLVIYNLGTGKGTSVLELVHAYEKATGVKIPYVIAKRRAGDVEANYAATDKAEREIGFKAKFNVEDSCRDSNHWQQMNPNGYED</sequence>
<comment type="catalytic activity">
    <reaction evidence="1 9">
        <text>UDP-alpha-D-glucose = UDP-alpha-D-galactose</text>
        <dbReference type="Rhea" id="RHEA:22168"/>
        <dbReference type="ChEBI" id="CHEBI:58885"/>
        <dbReference type="ChEBI" id="CHEBI:66914"/>
        <dbReference type="EC" id="5.1.3.2"/>
    </reaction>
</comment>
<dbReference type="AlphaFoldDB" id="A0A7M1XIJ6"/>
<dbReference type="GO" id="GO:0003978">
    <property type="term" value="F:UDP-glucose 4-epimerase activity"/>
    <property type="evidence" value="ECO:0007669"/>
    <property type="project" value="UniProtKB-UniRule"/>
</dbReference>
<dbReference type="PANTHER" id="PTHR43725:SF47">
    <property type="entry name" value="UDP-GLUCOSE 4-EPIMERASE"/>
    <property type="match status" value="1"/>
</dbReference>
<dbReference type="InterPro" id="IPR005886">
    <property type="entry name" value="UDP_G4E"/>
</dbReference>
<dbReference type="CDD" id="cd05247">
    <property type="entry name" value="UDP_G4E_1_SDR_e"/>
    <property type="match status" value="1"/>
</dbReference>
<accession>A0A7M1XIJ6</accession>
<evidence type="ECO:0000256" key="2">
    <source>
        <dbReference type="ARBA" id="ARBA00001911"/>
    </source>
</evidence>
<evidence type="ECO:0000256" key="4">
    <source>
        <dbReference type="ARBA" id="ARBA00007637"/>
    </source>
</evidence>
<keyword evidence="9" id="KW-0119">Carbohydrate metabolism</keyword>
<dbReference type="Pfam" id="PF16363">
    <property type="entry name" value="GDP_Man_Dehyd"/>
    <property type="match status" value="1"/>
</dbReference>
<comment type="pathway">
    <text evidence="3 9">Carbohydrate metabolism; galactose metabolism.</text>
</comment>
<evidence type="ECO:0000256" key="8">
    <source>
        <dbReference type="ARBA" id="ARBA00023235"/>
    </source>
</evidence>
<feature type="domain" description="NAD(P)-binding" evidence="10">
    <location>
        <begin position="7"/>
        <end position="327"/>
    </location>
</feature>
<dbReference type="UniPathway" id="UPA00214"/>
<dbReference type="PRINTS" id="PR01713">
    <property type="entry name" value="NUCEPIMERASE"/>
</dbReference>
<evidence type="ECO:0000256" key="9">
    <source>
        <dbReference type="RuleBase" id="RU366046"/>
    </source>
</evidence>
<dbReference type="NCBIfam" id="NF007956">
    <property type="entry name" value="PRK10675.1"/>
    <property type="match status" value="1"/>
</dbReference>
<evidence type="ECO:0000313" key="12">
    <source>
        <dbReference type="Proteomes" id="UP000593591"/>
    </source>
</evidence>
<dbReference type="GO" id="GO:0006012">
    <property type="term" value="P:galactose metabolic process"/>
    <property type="evidence" value="ECO:0007669"/>
    <property type="project" value="UniProtKB-UniPathway"/>
</dbReference>
<dbReference type="Gene3D" id="3.90.25.10">
    <property type="entry name" value="UDP-galactose 4-epimerase, domain 1"/>
    <property type="match status" value="1"/>
</dbReference>
<name>A0A7M1XIJ6_9SPIR</name>
<reference evidence="11 12" key="1">
    <citation type="submission" date="2018-08" db="EMBL/GenBank/DDBJ databases">
        <title>The first complete genome of Treponema rectale (CHPAT), a commensal spirochete of the bovine rectum.</title>
        <authorList>
            <person name="Staton G.J."/>
            <person name="Clegg S.R."/>
            <person name="Carter S.D."/>
            <person name="Radford A.D."/>
            <person name="Darby A."/>
            <person name="Hall N."/>
            <person name="Birtles R.J."/>
            <person name="Evans N.J."/>
        </authorList>
    </citation>
    <scope>NUCLEOTIDE SEQUENCE [LARGE SCALE GENOMIC DNA]</scope>
    <source>
        <strain evidence="11 12">CHPA</strain>
    </source>
</reference>
<comment type="subunit">
    <text evidence="9">Homodimer.</text>
</comment>
<dbReference type="NCBIfam" id="TIGR01179">
    <property type="entry name" value="galE"/>
    <property type="match status" value="1"/>
</dbReference>
<gene>
    <name evidence="11" type="primary">galE</name>
    <name evidence="11" type="ORF">DYE49_01875</name>
</gene>
<dbReference type="GO" id="GO:0005829">
    <property type="term" value="C:cytosol"/>
    <property type="evidence" value="ECO:0007669"/>
    <property type="project" value="TreeGrafter"/>
</dbReference>